<feature type="binding site" evidence="7">
    <location>
        <position position="186"/>
    </location>
    <ligand>
        <name>UDP-N-acetyl-alpha-D-muramoyl-L-alanyl-D-glutamate</name>
        <dbReference type="ChEBI" id="CHEBI:83900"/>
    </ligand>
</feature>
<sequence>MKFTALLDSIKIEKQHGSAEVEVSGLACDSRRVEPGFVFFALPGVQSDGFDFIPQAVTAGAVIIVAERLPQEQQTGVCYLQVGNVRKAMALIASRYHSDPTAGIPVIGVTGTNGKTSITYLLEAIMRRAGYAPAVFGTVEYRFGQERLESTHTTPESLELMAMMGQFRKQGADAIILEVSSHALEQHRVDGIEFDFAVFTNLTPEHLDYHQNLDNYFASKRRLFSELLGAGQAAINYDDGFGRQLLRENESWCSFGEQVAAQVHPLDVTVGRHGIHGKFIGPKGVVEIDSKMIGHFNVSNLLATVTVAQLLNIDNRLIAAGVAAAAQVPGRLERVDNDRDVLALVDYAHTGDALEQVLKTLSKLDSKRLITLVGCGGDRDPRKRPVMAAAAVNYSDLSVFTSDNPRTEDPLQILEQVQAGALAEGAIELSEQQLVAGEKGFVVIPDRREAIKFACAQSKAGDLLLAAGKGHEDYQILGTRKVHFDDREELAIALNGSVSSEAADV</sequence>
<feature type="binding site" evidence="7">
    <location>
        <begin position="111"/>
        <end position="117"/>
    </location>
    <ligand>
        <name>ATP</name>
        <dbReference type="ChEBI" id="CHEBI:30616"/>
    </ligand>
</feature>
<dbReference type="InterPro" id="IPR004101">
    <property type="entry name" value="Mur_ligase_C"/>
</dbReference>
<dbReference type="STRING" id="1122189.SAMN02745165_00955"/>
<evidence type="ECO:0000256" key="5">
    <source>
        <dbReference type="ARBA" id="ARBA00023306"/>
    </source>
</evidence>
<dbReference type="PANTHER" id="PTHR23135">
    <property type="entry name" value="MUR LIGASE FAMILY MEMBER"/>
    <property type="match status" value="1"/>
</dbReference>
<feature type="binding site" evidence="7">
    <location>
        <begin position="153"/>
        <end position="154"/>
    </location>
    <ligand>
        <name>UDP-N-acetyl-alpha-D-muramoyl-L-alanyl-D-glutamate</name>
        <dbReference type="ChEBI" id="CHEBI:83900"/>
    </ligand>
</feature>
<dbReference type="GO" id="GO:0051301">
    <property type="term" value="P:cell division"/>
    <property type="evidence" value="ECO:0007669"/>
    <property type="project" value="UniProtKB-KW"/>
</dbReference>
<gene>
    <name evidence="7" type="primary">murE</name>
    <name evidence="12" type="ORF">SAMN02745165_00955</name>
</gene>
<comment type="pathway">
    <text evidence="7 8">Cell wall biogenesis; peptidoglycan biosynthesis.</text>
</comment>
<keyword evidence="3 7" id="KW-0133">Cell shape</keyword>
<keyword evidence="7 12" id="KW-0436">Ligase</keyword>
<keyword evidence="4 7" id="KW-0573">Peptidoglycan synthesis</keyword>
<dbReference type="Pfam" id="PF08245">
    <property type="entry name" value="Mur_ligase_M"/>
    <property type="match status" value="1"/>
</dbReference>
<dbReference type="RefSeq" id="WP_072906079.1">
    <property type="nucleotide sequence ID" value="NZ_FQZT01000002.1"/>
</dbReference>
<dbReference type="Pfam" id="PF01225">
    <property type="entry name" value="Mur_ligase"/>
    <property type="match status" value="1"/>
</dbReference>
<organism evidence="12 13">
    <name type="scientific">Malonomonas rubra DSM 5091</name>
    <dbReference type="NCBI Taxonomy" id="1122189"/>
    <lineage>
        <taxon>Bacteria</taxon>
        <taxon>Pseudomonadati</taxon>
        <taxon>Thermodesulfobacteriota</taxon>
        <taxon>Desulfuromonadia</taxon>
        <taxon>Desulfuromonadales</taxon>
        <taxon>Geopsychrobacteraceae</taxon>
        <taxon>Malonomonas</taxon>
    </lineage>
</organism>
<dbReference type="GO" id="GO:0009252">
    <property type="term" value="P:peptidoglycan biosynthetic process"/>
    <property type="evidence" value="ECO:0007669"/>
    <property type="project" value="UniProtKB-UniRule"/>
</dbReference>
<dbReference type="PANTHER" id="PTHR23135:SF4">
    <property type="entry name" value="UDP-N-ACETYLMURAMOYL-L-ALANYL-D-GLUTAMATE--2,6-DIAMINOPIMELATE LIGASE MURE HOMOLOG, CHLOROPLASTIC"/>
    <property type="match status" value="1"/>
</dbReference>
<evidence type="ECO:0000259" key="9">
    <source>
        <dbReference type="Pfam" id="PF01225"/>
    </source>
</evidence>
<evidence type="ECO:0000259" key="11">
    <source>
        <dbReference type="Pfam" id="PF08245"/>
    </source>
</evidence>
<evidence type="ECO:0000313" key="12">
    <source>
        <dbReference type="EMBL" id="SHI80959.1"/>
    </source>
</evidence>
<dbReference type="InterPro" id="IPR013221">
    <property type="entry name" value="Mur_ligase_cen"/>
</dbReference>
<feature type="binding site" evidence="7">
    <location>
        <position position="379"/>
    </location>
    <ligand>
        <name>meso-2,6-diaminopimelate</name>
        <dbReference type="ChEBI" id="CHEBI:57791"/>
    </ligand>
</feature>
<feature type="binding site" evidence="7">
    <location>
        <position position="30"/>
    </location>
    <ligand>
        <name>UDP-N-acetyl-alpha-D-muramoyl-L-alanyl-D-glutamate</name>
        <dbReference type="ChEBI" id="CHEBI:83900"/>
    </ligand>
</feature>
<dbReference type="Gene3D" id="3.40.1190.10">
    <property type="entry name" value="Mur-like, catalytic domain"/>
    <property type="match status" value="1"/>
</dbReference>
<keyword evidence="2 7" id="KW-0132">Cell division</keyword>
<proteinExistence type="inferred from homology"/>
<dbReference type="Proteomes" id="UP000184171">
    <property type="component" value="Unassembled WGS sequence"/>
</dbReference>
<evidence type="ECO:0000256" key="6">
    <source>
        <dbReference type="ARBA" id="ARBA00023316"/>
    </source>
</evidence>
<dbReference type="NCBIfam" id="TIGR01085">
    <property type="entry name" value="murE"/>
    <property type="match status" value="1"/>
</dbReference>
<accession>A0A1M6E6F4</accession>
<keyword evidence="6 7" id="KW-0961">Cell wall biogenesis/degradation</keyword>
<dbReference type="Pfam" id="PF02875">
    <property type="entry name" value="Mur_ligase_C"/>
    <property type="match status" value="1"/>
</dbReference>
<evidence type="ECO:0000313" key="13">
    <source>
        <dbReference type="Proteomes" id="UP000184171"/>
    </source>
</evidence>
<comment type="subcellular location">
    <subcellularLocation>
        <location evidence="7 8">Cytoplasm</location>
    </subcellularLocation>
</comment>
<feature type="binding site" evidence="7">
    <location>
        <position position="472"/>
    </location>
    <ligand>
        <name>meso-2,6-diaminopimelate</name>
        <dbReference type="ChEBI" id="CHEBI:57791"/>
    </ligand>
</feature>
<dbReference type="GO" id="GO:0005737">
    <property type="term" value="C:cytoplasm"/>
    <property type="evidence" value="ECO:0007669"/>
    <property type="project" value="UniProtKB-SubCell"/>
</dbReference>
<dbReference type="SUPFAM" id="SSF63418">
    <property type="entry name" value="MurE/MurF N-terminal domain"/>
    <property type="match status" value="1"/>
</dbReference>
<dbReference type="UniPathway" id="UPA00219"/>
<dbReference type="SUPFAM" id="SSF53623">
    <property type="entry name" value="MurD-like peptide ligases, catalytic domain"/>
    <property type="match status" value="1"/>
</dbReference>
<dbReference type="GO" id="GO:0071555">
    <property type="term" value="P:cell wall organization"/>
    <property type="evidence" value="ECO:0007669"/>
    <property type="project" value="UniProtKB-KW"/>
</dbReference>
<feature type="binding site" evidence="7">
    <location>
        <position position="180"/>
    </location>
    <ligand>
        <name>UDP-N-acetyl-alpha-D-muramoyl-L-alanyl-D-glutamate</name>
        <dbReference type="ChEBI" id="CHEBI:83900"/>
    </ligand>
</feature>
<dbReference type="InterPro" id="IPR000713">
    <property type="entry name" value="Mur_ligase_N"/>
</dbReference>
<feature type="binding site" evidence="7">
    <location>
        <position position="188"/>
    </location>
    <ligand>
        <name>UDP-N-acetyl-alpha-D-muramoyl-L-alanyl-D-glutamate</name>
        <dbReference type="ChEBI" id="CHEBI:83900"/>
    </ligand>
</feature>
<feature type="modified residue" description="N6-carboxylysine" evidence="7">
    <location>
        <position position="220"/>
    </location>
</feature>
<evidence type="ECO:0000256" key="8">
    <source>
        <dbReference type="RuleBase" id="RU004135"/>
    </source>
</evidence>
<evidence type="ECO:0000256" key="7">
    <source>
        <dbReference type="HAMAP-Rule" id="MF_00208"/>
    </source>
</evidence>
<dbReference type="InterPro" id="IPR036615">
    <property type="entry name" value="Mur_ligase_C_dom_sf"/>
</dbReference>
<dbReference type="InterPro" id="IPR035911">
    <property type="entry name" value="MurE/MurF_N"/>
</dbReference>
<dbReference type="GO" id="GO:0008360">
    <property type="term" value="P:regulation of cell shape"/>
    <property type="evidence" value="ECO:0007669"/>
    <property type="project" value="UniProtKB-KW"/>
</dbReference>
<keyword evidence="5 7" id="KW-0131">Cell cycle</keyword>
<comment type="caution">
    <text evidence="7">Lacks conserved residue(s) required for the propagation of feature annotation.</text>
</comment>
<comment type="catalytic activity">
    <reaction evidence="7">
        <text>UDP-N-acetyl-alpha-D-muramoyl-L-alanyl-D-glutamate + meso-2,6-diaminopimelate + ATP = UDP-N-acetyl-alpha-D-muramoyl-L-alanyl-gamma-D-glutamyl-meso-2,6-diaminopimelate + ADP + phosphate + H(+)</text>
        <dbReference type="Rhea" id="RHEA:23676"/>
        <dbReference type="ChEBI" id="CHEBI:15378"/>
        <dbReference type="ChEBI" id="CHEBI:30616"/>
        <dbReference type="ChEBI" id="CHEBI:43474"/>
        <dbReference type="ChEBI" id="CHEBI:57791"/>
        <dbReference type="ChEBI" id="CHEBI:83900"/>
        <dbReference type="ChEBI" id="CHEBI:83905"/>
        <dbReference type="ChEBI" id="CHEBI:456216"/>
        <dbReference type="EC" id="6.3.2.13"/>
    </reaction>
</comment>
<keyword evidence="7" id="KW-0460">Magnesium</keyword>
<dbReference type="EC" id="6.3.2.13" evidence="7"/>
<feature type="domain" description="Mur ligase N-terminal catalytic" evidence="9">
    <location>
        <begin position="23"/>
        <end position="96"/>
    </location>
</feature>
<dbReference type="GO" id="GO:0008765">
    <property type="term" value="F:UDP-N-acetylmuramoylalanyl-D-glutamate-2,6-diaminopimelate ligase activity"/>
    <property type="evidence" value="ECO:0007669"/>
    <property type="project" value="UniProtKB-UniRule"/>
</dbReference>
<evidence type="ECO:0000259" key="10">
    <source>
        <dbReference type="Pfam" id="PF02875"/>
    </source>
</evidence>
<protein>
    <recommendedName>
        <fullName evidence="7">UDP-N-acetylmuramoyl-L-alanyl-D-glutamate--2,6-diaminopimelate ligase</fullName>
        <ecNumber evidence="7">6.3.2.13</ecNumber>
    </recommendedName>
    <alternativeName>
        <fullName evidence="7">Meso-A2pm-adding enzyme</fullName>
    </alternativeName>
    <alternativeName>
        <fullName evidence="7">Meso-diaminopimelate-adding enzyme</fullName>
    </alternativeName>
    <alternativeName>
        <fullName evidence="7">UDP-MurNAc-L-Ala-D-Glu:meso-diaminopimelate ligase</fullName>
    </alternativeName>
    <alternativeName>
        <fullName evidence="7">UDP-MurNAc-tripeptide synthetase</fullName>
    </alternativeName>
    <alternativeName>
        <fullName evidence="7">UDP-N-acetylmuramyl-tripeptide synthetase</fullName>
    </alternativeName>
</protein>
<dbReference type="EMBL" id="FQZT01000002">
    <property type="protein sequence ID" value="SHI80959.1"/>
    <property type="molecule type" value="Genomic_DNA"/>
</dbReference>
<evidence type="ECO:0000256" key="1">
    <source>
        <dbReference type="ARBA" id="ARBA00005898"/>
    </source>
</evidence>
<dbReference type="GO" id="GO:0000287">
    <property type="term" value="F:magnesium ion binding"/>
    <property type="evidence" value="ECO:0007669"/>
    <property type="project" value="UniProtKB-UniRule"/>
</dbReference>
<feature type="binding site" evidence="7">
    <location>
        <position position="468"/>
    </location>
    <ligand>
        <name>meso-2,6-diaminopimelate</name>
        <dbReference type="ChEBI" id="CHEBI:57791"/>
    </ligand>
</feature>
<dbReference type="OrthoDB" id="9800958at2"/>
<feature type="domain" description="Mur ligase C-terminal" evidence="10">
    <location>
        <begin position="330"/>
        <end position="470"/>
    </location>
</feature>
<dbReference type="HAMAP" id="MF_00208">
    <property type="entry name" value="MurE"/>
    <property type="match status" value="1"/>
</dbReference>
<evidence type="ECO:0000256" key="3">
    <source>
        <dbReference type="ARBA" id="ARBA00022960"/>
    </source>
</evidence>
<reference evidence="12 13" key="1">
    <citation type="submission" date="2016-11" db="EMBL/GenBank/DDBJ databases">
        <authorList>
            <person name="Jaros S."/>
            <person name="Januszkiewicz K."/>
            <person name="Wedrychowicz H."/>
        </authorList>
    </citation>
    <scope>NUCLEOTIDE SEQUENCE [LARGE SCALE GENOMIC DNA]</scope>
    <source>
        <strain evidence="12 13">DSM 5091</strain>
    </source>
</reference>
<dbReference type="NCBIfam" id="NF001126">
    <property type="entry name" value="PRK00139.1-4"/>
    <property type="match status" value="1"/>
</dbReference>
<dbReference type="SUPFAM" id="SSF53244">
    <property type="entry name" value="MurD-like peptide ligases, peptide-binding domain"/>
    <property type="match status" value="1"/>
</dbReference>
<feature type="domain" description="Mur ligase central" evidence="11">
    <location>
        <begin position="109"/>
        <end position="308"/>
    </location>
</feature>
<dbReference type="InterPro" id="IPR005761">
    <property type="entry name" value="UDP-N-AcMur-Glu-dNH2Pim_ligase"/>
</dbReference>
<dbReference type="GO" id="GO:0005524">
    <property type="term" value="F:ATP binding"/>
    <property type="evidence" value="ECO:0007669"/>
    <property type="project" value="UniProtKB-UniRule"/>
</dbReference>
<evidence type="ECO:0000256" key="4">
    <source>
        <dbReference type="ARBA" id="ARBA00022984"/>
    </source>
</evidence>
<dbReference type="Gene3D" id="3.90.190.20">
    <property type="entry name" value="Mur ligase, C-terminal domain"/>
    <property type="match status" value="1"/>
</dbReference>
<evidence type="ECO:0000256" key="2">
    <source>
        <dbReference type="ARBA" id="ARBA00022618"/>
    </source>
</evidence>
<dbReference type="AlphaFoldDB" id="A0A1M6E6F4"/>
<comment type="similarity">
    <text evidence="1 7">Belongs to the MurCDEF family. MurE subfamily.</text>
</comment>
<dbReference type="Gene3D" id="3.40.1390.10">
    <property type="entry name" value="MurE/MurF, N-terminal domain"/>
    <property type="match status" value="1"/>
</dbReference>
<name>A0A1M6E6F4_MALRU</name>
<comment type="cofactor">
    <cofactor evidence="7">
        <name>Mg(2+)</name>
        <dbReference type="ChEBI" id="CHEBI:18420"/>
    </cofactor>
</comment>
<feature type="binding site" evidence="7">
    <location>
        <begin position="403"/>
        <end position="406"/>
    </location>
    <ligand>
        <name>meso-2,6-diaminopimelate</name>
        <dbReference type="ChEBI" id="CHEBI:57791"/>
    </ligand>
</feature>
<keyword evidence="13" id="KW-1185">Reference proteome</keyword>
<keyword evidence="7" id="KW-0547">Nucleotide-binding</keyword>
<comment type="PTM">
    <text evidence="7">Carboxylation is probably crucial for Mg(2+) binding and, consequently, for the gamma-phosphate positioning of ATP.</text>
</comment>
<feature type="short sequence motif" description="Meso-diaminopimelate recognition motif" evidence="7">
    <location>
        <begin position="403"/>
        <end position="406"/>
    </location>
</feature>
<keyword evidence="7" id="KW-0067">ATP-binding</keyword>
<comment type="function">
    <text evidence="7">Catalyzes the addition of meso-diaminopimelic acid to the nucleotide precursor UDP-N-acetylmuramoyl-L-alanyl-D-glutamate (UMAG) in the biosynthesis of bacterial cell-wall peptidoglycan.</text>
</comment>
<keyword evidence="7" id="KW-0963">Cytoplasm</keyword>
<dbReference type="InterPro" id="IPR036565">
    <property type="entry name" value="Mur-like_cat_sf"/>
</dbReference>